<gene>
    <name evidence="3" type="ORF">TST_0992</name>
</gene>
<dbReference type="CDD" id="cd01949">
    <property type="entry name" value="GGDEF"/>
    <property type="match status" value="1"/>
</dbReference>
<name>A0A0S3QTZ0_THET7</name>
<dbReference type="AlphaFoldDB" id="A0A0S3QTZ0"/>
<dbReference type="SMART" id="SM00065">
    <property type="entry name" value="GAF"/>
    <property type="match status" value="1"/>
</dbReference>
<dbReference type="Pfam" id="PF00563">
    <property type="entry name" value="EAL"/>
    <property type="match status" value="1"/>
</dbReference>
<keyword evidence="4" id="KW-1185">Reference proteome</keyword>
<dbReference type="Gene3D" id="3.30.70.270">
    <property type="match status" value="1"/>
</dbReference>
<sequence length="792" mass="89461">MYSKNYNLKGEEMGSDPGGVHRNIVSFLLPSEEEKSLLKELCSLVQAEDIYEEFFQRIKSIKDIQAFQKVFTDPERAFSFKKKVSTFFINYLTNPCSPEVNIRSEAVACRHLEAGVSPVHFKEGLFVIWHILYQRIKKISSPDKQEALRVLLTKLVLWLSLQVINKYFEIKEKDLAASLEELKILNRIYALLREINLLIFEEQHEEQHLFEKACGIMVRVGGFALAWVAVNRPPSTEVKIVAAAGETEYLKDFLTSTDPQNPEGQGPCGISLREGCSVVIGDVDKDPRFRPWAERAKRFGIRSVAALPLHLRNRSRGSLLLYSHNPHHFTQKEILLLEEIARDLSLGYIHIKKSQALEKALFWDEVTGLSNQRYLLVSLEQELNIATSQDIPLVLVKMDLDHFSAVNVKIGRIKGDLILREVGARLRRLVDSFGTVARVGADEFAFSYLLNDMNPAILLDRVRNILSEPFPINGEEVTVTASMGVAVFPKDATTPEGLLEAASFALIEAKNKAPQGIAFYSQEIAEKAYTYYDLLRRLEEAYEKNEFVLYFQPRIDLASRKPTSLEALIRWNSPEMGLVSPGEFIPVLEESGLIVEVGRWVVLEAAKALKQLRKEFPDLRLSFNVSVKQFLEKEVLLLALKEALSKTGLPGNSFEMEVTESLLLEVGPNGQAFLEEISKDLGLEIALDDFGTGYSSFSYLKRIPANSIKVDYSFVRGLPSNREDAEVVMAIVSMARNLGKRTVAEGVERKEQLAFLSGLGVDEVQGFLFAKPMPFEKVCDFLRSFDPTKSFW</sequence>
<evidence type="ECO:0000313" key="4">
    <source>
        <dbReference type="Proteomes" id="UP000063234"/>
    </source>
</evidence>
<dbReference type="PANTHER" id="PTHR44757:SF2">
    <property type="entry name" value="BIOFILM ARCHITECTURE MAINTENANCE PROTEIN MBAA"/>
    <property type="match status" value="1"/>
</dbReference>
<dbReference type="InterPro" id="IPR029787">
    <property type="entry name" value="Nucleotide_cyclase"/>
</dbReference>
<dbReference type="GO" id="GO:0020037">
    <property type="term" value="F:heme binding"/>
    <property type="evidence" value="ECO:0007669"/>
    <property type="project" value="InterPro"/>
</dbReference>
<accession>A0A0S3QTZ0</accession>
<dbReference type="Proteomes" id="UP000063234">
    <property type="component" value="Chromosome"/>
</dbReference>
<dbReference type="PANTHER" id="PTHR44757">
    <property type="entry name" value="DIGUANYLATE CYCLASE DGCP"/>
    <property type="match status" value="1"/>
</dbReference>
<dbReference type="EMBL" id="AP013035">
    <property type="protein sequence ID" value="BAT71786.1"/>
    <property type="molecule type" value="Genomic_DNA"/>
</dbReference>
<protein>
    <submittedName>
        <fullName evidence="3">Signal transduction protein</fullName>
    </submittedName>
</protein>
<dbReference type="Gene3D" id="1.10.490.10">
    <property type="entry name" value="Globins"/>
    <property type="match status" value="1"/>
</dbReference>
<dbReference type="InterPro" id="IPR043128">
    <property type="entry name" value="Rev_trsase/Diguanyl_cyclase"/>
</dbReference>
<dbReference type="Pfam" id="PF13185">
    <property type="entry name" value="GAF_2"/>
    <property type="match status" value="1"/>
</dbReference>
<feature type="domain" description="EAL" evidence="1">
    <location>
        <begin position="531"/>
        <end position="786"/>
    </location>
</feature>
<evidence type="ECO:0000259" key="2">
    <source>
        <dbReference type="PROSITE" id="PS50887"/>
    </source>
</evidence>
<dbReference type="Gene3D" id="3.30.450.40">
    <property type="match status" value="1"/>
</dbReference>
<dbReference type="CDD" id="cd01948">
    <property type="entry name" value="EAL"/>
    <property type="match status" value="1"/>
</dbReference>
<evidence type="ECO:0000259" key="1">
    <source>
        <dbReference type="PROSITE" id="PS50883"/>
    </source>
</evidence>
<dbReference type="SMART" id="SM00052">
    <property type="entry name" value="EAL"/>
    <property type="match status" value="1"/>
</dbReference>
<dbReference type="InterPro" id="IPR029016">
    <property type="entry name" value="GAF-like_dom_sf"/>
</dbReference>
<proteinExistence type="predicted"/>
<organism evidence="3 4">
    <name type="scientific">Thermosulfidibacter takaii (strain DSM 17441 / JCM 13301 / NBRC 103674 / ABI70S6)</name>
    <dbReference type="NCBI Taxonomy" id="1298851"/>
    <lineage>
        <taxon>Bacteria</taxon>
        <taxon>Pseudomonadati</taxon>
        <taxon>Thermosulfidibacterota</taxon>
        <taxon>Thermosulfidibacteria</taxon>
        <taxon>Thermosulfidibacterales</taxon>
        <taxon>Thermosulfidibacteraceae</taxon>
    </lineage>
</organism>
<dbReference type="SMART" id="SM00267">
    <property type="entry name" value="GGDEF"/>
    <property type="match status" value="1"/>
</dbReference>
<dbReference type="SUPFAM" id="SSF141868">
    <property type="entry name" value="EAL domain-like"/>
    <property type="match status" value="1"/>
</dbReference>
<dbReference type="InterPro" id="IPR052155">
    <property type="entry name" value="Biofilm_reg_signaling"/>
</dbReference>
<dbReference type="PROSITE" id="PS50883">
    <property type="entry name" value="EAL"/>
    <property type="match status" value="1"/>
</dbReference>
<dbReference type="GO" id="GO:0019825">
    <property type="term" value="F:oxygen binding"/>
    <property type="evidence" value="ECO:0007669"/>
    <property type="project" value="InterPro"/>
</dbReference>
<dbReference type="InterPro" id="IPR035919">
    <property type="entry name" value="EAL_sf"/>
</dbReference>
<evidence type="ECO:0000313" key="3">
    <source>
        <dbReference type="EMBL" id="BAT71786.1"/>
    </source>
</evidence>
<dbReference type="Pfam" id="PF00990">
    <property type="entry name" value="GGDEF"/>
    <property type="match status" value="1"/>
</dbReference>
<dbReference type="InterPro" id="IPR001633">
    <property type="entry name" value="EAL_dom"/>
</dbReference>
<dbReference type="InterPro" id="IPR012292">
    <property type="entry name" value="Globin/Proto"/>
</dbReference>
<dbReference type="Gene3D" id="3.20.20.450">
    <property type="entry name" value="EAL domain"/>
    <property type="match status" value="1"/>
</dbReference>
<dbReference type="NCBIfam" id="TIGR00254">
    <property type="entry name" value="GGDEF"/>
    <property type="match status" value="1"/>
</dbReference>
<reference evidence="4" key="1">
    <citation type="journal article" date="2018" name="Science">
        <title>A primordial and reversible TCA cycle in a facultatively chemolithoautotrophic thermophile.</title>
        <authorList>
            <person name="Nunoura T."/>
            <person name="Chikaraishi Y."/>
            <person name="Izaki R."/>
            <person name="Suwa T."/>
            <person name="Sato T."/>
            <person name="Harada T."/>
            <person name="Mori K."/>
            <person name="Kato Y."/>
            <person name="Miyazaki M."/>
            <person name="Shimamura S."/>
            <person name="Yanagawa K."/>
            <person name="Shuto A."/>
            <person name="Ohkouchi N."/>
            <person name="Fujita N."/>
            <person name="Takaki Y."/>
            <person name="Atomi H."/>
            <person name="Takai K."/>
        </authorList>
    </citation>
    <scope>NUCLEOTIDE SEQUENCE [LARGE SCALE GENOMIC DNA]</scope>
    <source>
        <strain evidence="4">DSM 17441 / JCM 13301 / NBRC 103674 / ABI70S6</strain>
    </source>
</reference>
<dbReference type="STRING" id="1298851.TST_0992"/>
<dbReference type="InterPro" id="IPR003018">
    <property type="entry name" value="GAF"/>
</dbReference>
<dbReference type="PROSITE" id="PS50887">
    <property type="entry name" value="GGDEF"/>
    <property type="match status" value="1"/>
</dbReference>
<dbReference type="SUPFAM" id="SSF55073">
    <property type="entry name" value="Nucleotide cyclase"/>
    <property type="match status" value="1"/>
</dbReference>
<dbReference type="KEGG" id="ttk:TST_0992"/>
<dbReference type="SUPFAM" id="SSF55781">
    <property type="entry name" value="GAF domain-like"/>
    <property type="match status" value="1"/>
</dbReference>
<dbReference type="InterPro" id="IPR000160">
    <property type="entry name" value="GGDEF_dom"/>
</dbReference>
<feature type="domain" description="GGDEF" evidence="2">
    <location>
        <begin position="391"/>
        <end position="522"/>
    </location>
</feature>